<evidence type="ECO:0000256" key="6">
    <source>
        <dbReference type="ARBA" id="ARBA00023136"/>
    </source>
</evidence>
<keyword evidence="7" id="KW-0675">Receptor</keyword>
<evidence type="ECO:0000313" key="12">
    <source>
        <dbReference type="Proteomes" id="UP000694726"/>
    </source>
</evidence>
<dbReference type="Ensembl" id="ENSSSCT00015067552.1">
    <property type="protein sequence ID" value="ENSSSCP00015027043.1"/>
    <property type="gene ID" value="ENSSSCG00015050777.1"/>
</dbReference>
<dbReference type="PANTHER" id="PTHR48001">
    <property type="entry name" value="OLFACTORY RECEPTOR"/>
    <property type="match status" value="1"/>
</dbReference>
<keyword evidence="8" id="KW-0807">Transducer</keyword>
<dbReference type="InterPro" id="IPR000276">
    <property type="entry name" value="GPCR_Rhodpsn"/>
</dbReference>
<protein>
    <recommendedName>
        <fullName evidence="10">G-protein coupled receptors family 1 profile domain-containing protein</fullName>
    </recommendedName>
</protein>
<feature type="transmembrane region" description="Helical" evidence="9">
    <location>
        <begin position="61"/>
        <end position="82"/>
    </location>
</feature>
<keyword evidence="3 9" id="KW-0812">Transmembrane</keyword>
<accession>A0A8D0P2G6</accession>
<dbReference type="GO" id="GO:0016020">
    <property type="term" value="C:membrane"/>
    <property type="evidence" value="ECO:0007669"/>
    <property type="project" value="UniProtKB-SubCell"/>
</dbReference>
<dbReference type="GO" id="GO:0004984">
    <property type="term" value="F:olfactory receptor activity"/>
    <property type="evidence" value="ECO:0007669"/>
    <property type="project" value="InterPro"/>
</dbReference>
<dbReference type="AlphaFoldDB" id="A0A8D0P2G6"/>
<comment type="function">
    <text evidence="1">Putative odorant or sperm cell receptor.</text>
</comment>
<dbReference type="InterPro" id="IPR017452">
    <property type="entry name" value="GPCR_Rhodpsn_7TM"/>
</dbReference>
<evidence type="ECO:0000259" key="10">
    <source>
        <dbReference type="PROSITE" id="PS50262"/>
    </source>
</evidence>
<name>A0A8D0P2G6_PIG</name>
<evidence type="ECO:0000256" key="7">
    <source>
        <dbReference type="ARBA" id="ARBA00023170"/>
    </source>
</evidence>
<evidence type="ECO:0000256" key="9">
    <source>
        <dbReference type="SAM" id="Phobius"/>
    </source>
</evidence>
<organism evidence="11 12">
    <name type="scientific">Sus scrofa</name>
    <name type="common">Pig</name>
    <dbReference type="NCBI Taxonomy" id="9823"/>
    <lineage>
        <taxon>Eukaryota</taxon>
        <taxon>Metazoa</taxon>
        <taxon>Chordata</taxon>
        <taxon>Craniata</taxon>
        <taxon>Vertebrata</taxon>
        <taxon>Euteleostomi</taxon>
        <taxon>Mammalia</taxon>
        <taxon>Eutheria</taxon>
        <taxon>Laurasiatheria</taxon>
        <taxon>Artiodactyla</taxon>
        <taxon>Suina</taxon>
        <taxon>Suidae</taxon>
        <taxon>Sus</taxon>
    </lineage>
</organism>
<evidence type="ECO:0000256" key="2">
    <source>
        <dbReference type="ARBA" id="ARBA00004141"/>
    </source>
</evidence>
<keyword evidence="6 9" id="KW-0472">Membrane</keyword>
<dbReference type="SUPFAM" id="SSF81321">
    <property type="entry name" value="Family A G protein-coupled receptor-like"/>
    <property type="match status" value="1"/>
</dbReference>
<dbReference type="FunFam" id="1.20.1070.10:FF:000410">
    <property type="entry name" value="Olfactory receptor 1348"/>
    <property type="match status" value="1"/>
</dbReference>
<dbReference type="Proteomes" id="UP000694726">
    <property type="component" value="Unplaced"/>
</dbReference>
<sequence length="209" mass="23898">IRRENQSSMSEFLLLGLPIRPEQQGMFFALFLGMYLSTVLGNLLIILLIRLDPRLHTPMYFFLSHLALTDVSFSSVTVPNMLMNMQSQDQSIPYSGCVTQTYFFHIFACIDNLLALVAYDRYVDICYPLCYASIMRDKLCICLLAASWLLSHANALTHTLLLGQMSFYADSIIPHFFCDLTALLKLSCSDTSSMRYYLYCEKNAFHPAF</sequence>
<dbReference type="PRINTS" id="PR00245">
    <property type="entry name" value="OLFACTORYR"/>
</dbReference>
<evidence type="ECO:0000256" key="4">
    <source>
        <dbReference type="ARBA" id="ARBA00022989"/>
    </source>
</evidence>
<reference evidence="11" key="1">
    <citation type="submission" date="2025-05" db="UniProtKB">
        <authorList>
            <consortium name="Ensembl"/>
        </authorList>
    </citation>
    <scope>IDENTIFICATION</scope>
</reference>
<keyword evidence="5" id="KW-0297">G-protein coupled receptor</keyword>
<dbReference type="Gene3D" id="1.20.1070.10">
    <property type="entry name" value="Rhodopsin 7-helix transmembrane proteins"/>
    <property type="match status" value="1"/>
</dbReference>
<evidence type="ECO:0000256" key="8">
    <source>
        <dbReference type="ARBA" id="ARBA00023224"/>
    </source>
</evidence>
<evidence type="ECO:0000256" key="3">
    <source>
        <dbReference type="ARBA" id="ARBA00022692"/>
    </source>
</evidence>
<dbReference type="PRINTS" id="PR00237">
    <property type="entry name" value="GPCRRHODOPSN"/>
</dbReference>
<dbReference type="GO" id="GO:0004930">
    <property type="term" value="F:G protein-coupled receptor activity"/>
    <property type="evidence" value="ECO:0007669"/>
    <property type="project" value="UniProtKB-KW"/>
</dbReference>
<dbReference type="Pfam" id="PF13853">
    <property type="entry name" value="7tm_4"/>
    <property type="match status" value="1"/>
</dbReference>
<proteinExistence type="predicted"/>
<dbReference type="Proteomes" id="UP000694722">
    <property type="component" value="Unplaced"/>
</dbReference>
<feature type="transmembrane region" description="Helical" evidence="9">
    <location>
        <begin position="139"/>
        <end position="161"/>
    </location>
</feature>
<dbReference type="Ensembl" id="ENSSSCT00040068857.1">
    <property type="protein sequence ID" value="ENSSSCP00040029311.1"/>
    <property type="gene ID" value="ENSSSCG00040051017.1"/>
</dbReference>
<evidence type="ECO:0000313" key="11">
    <source>
        <dbReference type="Ensembl" id="ENSSSCP00015027043.1"/>
    </source>
</evidence>
<feature type="domain" description="G-protein coupled receptors family 1 profile" evidence="10">
    <location>
        <begin position="41"/>
        <end position="209"/>
    </location>
</feature>
<keyword evidence="4 9" id="KW-1133">Transmembrane helix</keyword>
<evidence type="ECO:0000256" key="5">
    <source>
        <dbReference type="ARBA" id="ARBA00023040"/>
    </source>
</evidence>
<dbReference type="InterPro" id="IPR000725">
    <property type="entry name" value="Olfact_rcpt"/>
</dbReference>
<comment type="subcellular location">
    <subcellularLocation>
        <location evidence="2">Membrane</location>
        <topology evidence="2">Multi-pass membrane protein</topology>
    </subcellularLocation>
</comment>
<feature type="transmembrane region" description="Helical" evidence="9">
    <location>
        <begin position="26"/>
        <end position="49"/>
    </location>
</feature>
<feature type="transmembrane region" description="Helical" evidence="9">
    <location>
        <begin position="102"/>
        <end position="119"/>
    </location>
</feature>
<dbReference type="PROSITE" id="PS50262">
    <property type="entry name" value="G_PROTEIN_RECEP_F1_2"/>
    <property type="match status" value="1"/>
</dbReference>
<evidence type="ECO:0000256" key="1">
    <source>
        <dbReference type="ARBA" id="ARBA00003929"/>
    </source>
</evidence>